<sequence length="171" mass="19522">MTAKKTPNLILRAVEPEGRRALGDDDKRLIACEKPYPDAPRLTVFLTSNECRTKSDNARTTEVSLGDLIAQAATEDDAVIELIVEMDEWTKAISPYLAALRDRLNHPLIVHTGDGHRVGGSVDQQMVSLGFTRQMADEPIYLFDIETYKRTPDWLNARHWANPELWDKYRW</sequence>
<organism evidence="1 2">
    <name type="scientific">Guyparkeria halophila</name>
    <dbReference type="NCBI Taxonomy" id="47960"/>
    <lineage>
        <taxon>Bacteria</taxon>
        <taxon>Pseudomonadati</taxon>
        <taxon>Pseudomonadota</taxon>
        <taxon>Gammaproteobacteria</taxon>
        <taxon>Chromatiales</taxon>
        <taxon>Thioalkalibacteraceae</taxon>
        <taxon>Guyparkeria</taxon>
    </lineage>
</organism>
<keyword evidence="2" id="KW-1185">Reference proteome</keyword>
<gene>
    <name evidence="1" type="ORF">SR882_06515</name>
</gene>
<dbReference type="InterPro" id="IPR046199">
    <property type="entry name" value="DUF6231"/>
</dbReference>
<accession>A0ABZ0YTC0</accession>
<evidence type="ECO:0000313" key="1">
    <source>
        <dbReference type="EMBL" id="WQH15421.1"/>
    </source>
</evidence>
<proteinExistence type="predicted"/>
<dbReference type="RefSeq" id="WP_322520450.1">
    <property type="nucleotide sequence ID" value="NZ_CP140153.1"/>
</dbReference>
<reference evidence="1 2" key="1">
    <citation type="submission" date="2023-11" db="EMBL/GenBank/DDBJ databases">
        <title>MicrobeMod: A computational toolkit for identifying prokaryotic methylation and restriction-modification with nanopore sequencing.</title>
        <authorList>
            <person name="Crits-Christoph A."/>
            <person name="Kang S.C."/>
            <person name="Lee H."/>
            <person name="Ostrov N."/>
        </authorList>
    </citation>
    <scope>NUCLEOTIDE SEQUENCE [LARGE SCALE GENOMIC DNA]</scope>
    <source>
        <strain evidence="1 2">ATCC 49870</strain>
    </source>
</reference>
<dbReference type="Proteomes" id="UP001327459">
    <property type="component" value="Chromosome"/>
</dbReference>
<dbReference type="EMBL" id="CP140153">
    <property type="protein sequence ID" value="WQH15421.1"/>
    <property type="molecule type" value="Genomic_DNA"/>
</dbReference>
<evidence type="ECO:0000313" key="2">
    <source>
        <dbReference type="Proteomes" id="UP001327459"/>
    </source>
</evidence>
<protein>
    <submittedName>
        <fullName evidence="1">DUF6231 family protein</fullName>
    </submittedName>
</protein>
<name>A0ABZ0YTC0_9GAMM</name>
<dbReference type="Pfam" id="PF19742">
    <property type="entry name" value="DUF6231"/>
    <property type="match status" value="1"/>
</dbReference>